<dbReference type="KEGG" id="qsa:O6P43_012348"/>
<evidence type="ECO:0000313" key="12">
    <source>
        <dbReference type="EMBL" id="KAJ7968210.1"/>
    </source>
</evidence>
<protein>
    <submittedName>
        <fullName evidence="12">Leucine-rich receptor-like kinase family protein</fullName>
    </submittedName>
</protein>
<evidence type="ECO:0000256" key="4">
    <source>
        <dbReference type="ARBA" id="ARBA00022614"/>
    </source>
</evidence>
<keyword evidence="13" id="KW-1185">Reference proteome</keyword>
<dbReference type="PRINTS" id="PR00019">
    <property type="entry name" value="LEURICHRPT"/>
</dbReference>
<dbReference type="Gene3D" id="3.80.10.10">
    <property type="entry name" value="Ribonuclease Inhibitor"/>
    <property type="match status" value="1"/>
</dbReference>
<evidence type="ECO:0000313" key="13">
    <source>
        <dbReference type="Proteomes" id="UP001163823"/>
    </source>
</evidence>
<keyword evidence="7" id="KW-0677">Repeat</keyword>
<evidence type="ECO:0000256" key="11">
    <source>
        <dbReference type="ARBA" id="ARBA00023180"/>
    </source>
</evidence>
<name>A0AAD7M1I7_QUISA</name>
<dbReference type="Pfam" id="PF13855">
    <property type="entry name" value="LRR_8"/>
    <property type="match status" value="2"/>
</dbReference>
<keyword evidence="10 12" id="KW-0675">Receptor</keyword>
<proteinExistence type="inferred from homology"/>
<keyword evidence="11" id="KW-0325">Glycoprotein</keyword>
<keyword evidence="5" id="KW-0812">Transmembrane</keyword>
<keyword evidence="3" id="KW-1003">Cell membrane</keyword>
<comment type="subcellular location">
    <subcellularLocation>
        <location evidence="1">Cell membrane</location>
        <topology evidence="1">Single-pass type I membrane protein</topology>
    </subcellularLocation>
</comment>
<dbReference type="EMBL" id="JARAOO010000005">
    <property type="protein sequence ID" value="KAJ7968210.1"/>
    <property type="molecule type" value="Genomic_DNA"/>
</dbReference>
<dbReference type="InterPro" id="IPR001611">
    <property type="entry name" value="Leu-rich_rpt"/>
</dbReference>
<comment type="caution">
    <text evidence="12">The sequence shown here is derived from an EMBL/GenBank/DDBJ whole genome shotgun (WGS) entry which is preliminary data.</text>
</comment>
<reference evidence="12" key="1">
    <citation type="journal article" date="2023" name="Science">
        <title>Elucidation of the pathway for biosynthesis of saponin adjuvants from the soapbark tree.</title>
        <authorList>
            <person name="Reed J."/>
            <person name="Orme A."/>
            <person name="El-Demerdash A."/>
            <person name="Owen C."/>
            <person name="Martin L.B.B."/>
            <person name="Misra R.C."/>
            <person name="Kikuchi S."/>
            <person name="Rejzek M."/>
            <person name="Martin A.C."/>
            <person name="Harkess A."/>
            <person name="Leebens-Mack J."/>
            <person name="Louveau T."/>
            <person name="Stephenson M.J."/>
            <person name="Osbourn A."/>
        </authorList>
    </citation>
    <scope>NUCLEOTIDE SEQUENCE</scope>
    <source>
        <strain evidence="12">S10</strain>
    </source>
</reference>
<dbReference type="FunFam" id="3.80.10.10:FF:000041">
    <property type="entry name" value="LRR receptor-like serine/threonine-protein kinase ERECTA"/>
    <property type="match status" value="1"/>
</dbReference>
<dbReference type="PANTHER" id="PTHR27004">
    <property type="entry name" value="RECEPTOR-LIKE PROTEIN 12 ISOFORM X1"/>
    <property type="match status" value="1"/>
</dbReference>
<dbReference type="SMART" id="SM00369">
    <property type="entry name" value="LRR_TYP"/>
    <property type="match status" value="2"/>
</dbReference>
<organism evidence="12 13">
    <name type="scientific">Quillaja saponaria</name>
    <name type="common">Soap bark tree</name>
    <dbReference type="NCBI Taxonomy" id="32244"/>
    <lineage>
        <taxon>Eukaryota</taxon>
        <taxon>Viridiplantae</taxon>
        <taxon>Streptophyta</taxon>
        <taxon>Embryophyta</taxon>
        <taxon>Tracheophyta</taxon>
        <taxon>Spermatophyta</taxon>
        <taxon>Magnoliopsida</taxon>
        <taxon>eudicotyledons</taxon>
        <taxon>Gunneridae</taxon>
        <taxon>Pentapetalae</taxon>
        <taxon>rosids</taxon>
        <taxon>fabids</taxon>
        <taxon>Fabales</taxon>
        <taxon>Quillajaceae</taxon>
        <taxon>Quillaja</taxon>
    </lineage>
</organism>
<comment type="similarity">
    <text evidence="2">Belongs to the RLP family.</text>
</comment>
<evidence type="ECO:0000256" key="3">
    <source>
        <dbReference type="ARBA" id="ARBA00022475"/>
    </source>
</evidence>
<keyword evidence="8" id="KW-1133">Transmembrane helix</keyword>
<evidence type="ECO:0000256" key="2">
    <source>
        <dbReference type="ARBA" id="ARBA00009592"/>
    </source>
</evidence>
<evidence type="ECO:0000256" key="9">
    <source>
        <dbReference type="ARBA" id="ARBA00023136"/>
    </source>
</evidence>
<keyword evidence="4" id="KW-0433">Leucine-rich repeat</keyword>
<dbReference type="GO" id="GO:0016301">
    <property type="term" value="F:kinase activity"/>
    <property type="evidence" value="ECO:0007669"/>
    <property type="project" value="UniProtKB-KW"/>
</dbReference>
<evidence type="ECO:0000256" key="1">
    <source>
        <dbReference type="ARBA" id="ARBA00004251"/>
    </source>
</evidence>
<keyword evidence="12" id="KW-0808">Transferase</keyword>
<dbReference type="GO" id="GO:0005886">
    <property type="term" value="C:plasma membrane"/>
    <property type="evidence" value="ECO:0007669"/>
    <property type="project" value="UniProtKB-SubCell"/>
</dbReference>
<gene>
    <name evidence="12" type="ORF">O6P43_012348</name>
</gene>
<evidence type="ECO:0000256" key="5">
    <source>
        <dbReference type="ARBA" id="ARBA00022692"/>
    </source>
</evidence>
<dbReference type="FunFam" id="3.80.10.10:FF:000299">
    <property type="entry name" value="Piriformospora indica-insensitive protein 2"/>
    <property type="match status" value="1"/>
</dbReference>
<keyword evidence="12" id="KW-0418">Kinase</keyword>
<dbReference type="Proteomes" id="UP001163823">
    <property type="component" value="Chromosome 5"/>
</dbReference>
<dbReference type="AlphaFoldDB" id="A0AAD7M1I7"/>
<evidence type="ECO:0000256" key="8">
    <source>
        <dbReference type="ARBA" id="ARBA00022989"/>
    </source>
</evidence>
<sequence length="322" mass="36735">MSSLQVLDLSDNSLGGSIPHCLFNFSSSLKVMNLKNNNLQGCIPQSWTKVNSLMLINLSQNKLQGQLPKSLANCTVLENLDVSDNQLNDVFPTYLAALPRLKILILRSNEFHGPVNSSETNNGWFSYLAIIDLSCNSFTGEFPFKLFQDWTKRKNDSADHLAYMHVPTISFVIDYYQWDCEYNYTMTMTNKGMQTVYQKVQEDFTAIDISSNKFQGEIPNFIGDLKGLNLLNLSNNMFVGSIPTSLGSLVKLESLDMSRNKLFGQIPQELTQLTFLEFFNVSCNNLNGPIPRGKQFDTFEEQFSFWKFGIMWEPIIKEVWKL</sequence>
<keyword evidence="6" id="KW-0732">Signal</keyword>
<dbReference type="PANTHER" id="PTHR27004:SF447">
    <property type="entry name" value="RECEPTOR LIKE PROTEIN 30-LIKE"/>
    <property type="match status" value="1"/>
</dbReference>
<accession>A0AAD7M1I7</accession>
<evidence type="ECO:0000256" key="6">
    <source>
        <dbReference type="ARBA" id="ARBA00022729"/>
    </source>
</evidence>
<evidence type="ECO:0000256" key="10">
    <source>
        <dbReference type="ARBA" id="ARBA00023170"/>
    </source>
</evidence>
<keyword evidence="9" id="KW-0472">Membrane</keyword>
<dbReference type="InterPro" id="IPR003591">
    <property type="entry name" value="Leu-rich_rpt_typical-subtyp"/>
</dbReference>
<evidence type="ECO:0000256" key="7">
    <source>
        <dbReference type="ARBA" id="ARBA00022737"/>
    </source>
</evidence>
<dbReference type="InterPro" id="IPR032675">
    <property type="entry name" value="LRR_dom_sf"/>
</dbReference>
<dbReference type="SUPFAM" id="SSF52047">
    <property type="entry name" value="RNI-like"/>
    <property type="match status" value="1"/>
</dbReference>